<evidence type="ECO:0000256" key="1">
    <source>
        <dbReference type="SAM" id="Phobius"/>
    </source>
</evidence>
<keyword evidence="1" id="KW-0812">Transmembrane</keyword>
<evidence type="ECO:0000259" key="2">
    <source>
        <dbReference type="Pfam" id="PF24460"/>
    </source>
</evidence>
<evidence type="ECO:0000313" key="3">
    <source>
        <dbReference type="EMBL" id="SFS02057.1"/>
    </source>
</evidence>
<gene>
    <name evidence="3" type="ORF">SAMN05216559_2591</name>
</gene>
<feature type="transmembrane region" description="Helical" evidence="1">
    <location>
        <begin position="33"/>
        <end position="50"/>
    </location>
</feature>
<dbReference type="Pfam" id="PF24460">
    <property type="entry name" value="DUF7575"/>
    <property type="match status" value="1"/>
</dbReference>
<dbReference type="EMBL" id="FOZK01000002">
    <property type="protein sequence ID" value="SFS02057.1"/>
    <property type="molecule type" value="Genomic_DNA"/>
</dbReference>
<dbReference type="Proteomes" id="UP000199062">
    <property type="component" value="Unassembled WGS sequence"/>
</dbReference>
<sequence>MAETKRRRPWLAAALALLSPGLGHVYLREWLRAVVWFGLMFAATELLVPVPPMPAEVTVTSVLEASQMAAEQVDAPSRLALFAITALSMADAYWIATRGNRQAATDEGVSCPHCGREVDEDLEFCHWCTTRLEPLE</sequence>
<accession>A0A1I6LF31</accession>
<proteinExistence type="predicted"/>
<organism evidence="3 4">
    <name type="scientific">Halomicrobium zhouii</name>
    <dbReference type="NCBI Taxonomy" id="767519"/>
    <lineage>
        <taxon>Archaea</taxon>
        <taxon>Methanobacteriati</taxon>
        <taxon>Methanobacteriota</taxon>
        <taxon>Stenosarchaea group</taxon>
        <taxon>Halobacteria</taxon>
        <taxon>Halobacteriales</taxon>
        <taxon>Haloarculaceae</taxon>
        <taxon>Halomicrobium</taxon>
    </lineage>
</organism>
<keyword evidence="1" id="KW-1133">Transmembrane helix</keyword>
<feature type="domain" description="DUF7575" evidence="2">
    <location>
        <begin position="106"/>
        <end position="133"/>
    </location>
</feature>
<dbReference type="STRING" id="767519.SAMN05216559_2591"/>
<keyword evidence="4" id="KW-1185">Reference proteome</keyword>
<dbReference type="InterPro" id="IPR055997">
    <property type="entry name" value="DUF7575"/>
</dbReference>
<name>A0A1I6LF31_9EURY</name>
<keyword evidence="1" id="KW-0472">Membrane</keyword>
<protein>
    <recommendedName>
        <fullName evidence="2">DUF7575 domain-containing protein</fullName>
    </recommendedName>
</protein>
<dbReference type="RefSeq" id="WP_089816915.1">
    <property type="nucleotide sequence ID" value="NZ_FOZK01000002.1"/>
</dbReference>
<reference evidence="3 4" key="1">
    <citation type="submission" date="2016-10" db="EMBL/GenBank/DDBJ databases">
        <authorList>
            <person name="de Groot N.N."/>
        </authorList>
    </citation>
    <scope>NUCLEOTIDE SEQUENCE [LARGE SCALE GENOMIC DNA]</scope>
    <source>
        <strain evidence="3 4">CGMCC 1.10457</strain>
    </source>
</reference>
<dbReference type="OrthoDB" id="204947at2157"/>
<dbReference type="AlphaFoldDB" id="A0A1I6LF31"/>
<evidence type="ECO:0000313" key="4">
    <source>
        <dbReference type="Proteomes" id="UP000199062"/>
    </source>
</evidence>